<sequence length="490" mass="54839">MRLNAMVVALCVVSLGLHLALVRRAKPEKQEDAVSVAWRSPGVPGEGGEGGVRRASKWSRRLSWSPRPPRNATRKWLPELGGVCGPPSDVEPLPFETLPDARRRARVEEGPRKKKKKNRPKGMRRRLLSTFTLPVGCAPLVRRRTRRDADDDDAPIVGECDLATCLPNLFVVGVSKAGTTTLFEALVAHPRVVAMFSEPFTHGETHVFTDPRSDRESAMRALKRTTPMSRDFLRRAAPGTPWRLDEANDGPLYVLEYTPHYIVLPAVRRRVCGALAIGGVDCGDAKFAFMLRDPARRALSQWIMKTHMRVPRYNDPRSFDEAVAFGMERATNYARCWDVAANETSNLDDLRLEKNRRTVATLAQRCAPKRFEPNLFQAYVLKSAYYYQLLPWLAPLDAPTKSAAVVVLEHFVDDPTEFIRLLAFLGLTPSVFDDIHALVSARHNPARDGGLNTLTPAQKLTLDDFFRPYNRKLDTLVAPLLGRAATGYPT</sequence>
<feature type="signal peptide" evidence="5">
    <location>
        <begin position="1"/>
        <end position="24"/>
    </location>
</feature>
<reference evidence="6" key="1">
    <citation type="submission" date="2023-01" db="EMBL/GenBank/DDBJ databases">
        <title>Metagenome sequencing of chrysophaentin producing Chrysophaeum taylorii.</title>
        <authorList>
            <person name="Davison J."/>
            <person name="Bewley C."/>
        </authorList>
    </citation>
    <scope>NUCLEOTIDE SEQUENCE</scope>
    <source>
        <strain evidence="6">NIES-1699</strain>
    </source>
</reference>
<evidence type="ECO:0000313" key="6">
    <source>
        <dbReference type="EMBL" id="KAJ8600320.1"/>
    </source>
</evidence>
<feature type="active site" description="For sulfotransferase activity" evidence="2">
    <location>
        <position position="176"/>
    </location>
</feature>
<evidence type="ECO:0000256" key="3">
    <source>
        <dbReference type="PIRSR" id="PIRSR637359-2"/>
    </source>
</evidence>
<dbReference type="Proteomes" id="UP001230188">
    <property type="component" value="Unassembled WGS sequence"/>
</dbReference>
<dbReference type="InterPro" id="IPR027417">
    <property type="entry name" value="P-loop_NTPase"/>
</dbReference>
<dbReference type="GO" id="GO:0008146">
    <property type="term" value="F:sulfotransferase activity"/>
    <property type="evidence" value="ECO:0007669"/>
    <property type="project" value="InterPro"/>
</dbReference>
<feature type="region of interest" description="Disordered" evidence="4">
    <location>
        <begin position="87"/>
        <end position="123"/>
    </location>
</feature>
<name>A0AAD7U8S0_9STRA</name>
<feature type="compositionally biased region" description="Basic residues" evidence="4">
    <location>
        <begin position="112"/>
        <end position="123"/>
    </location>
</feature>
<keyword evidence="1" id="KW-0808">Transferase</keyword>
<proteinExistence type="predicted"/>
<dbReference type="PANTHER" id="PTHR10605">
    <property type="entry name" value="HEPARAN SULFATE SULFOTRANSFERASE"/>
    <property type="match status" value="1"/>
</dbReference>
<dbReference type="AlphaFoldDB" id="A0AAD7U8S0"/>
<dbReference type="Pfam" id="PF13469">
    <property type="entry name" value="Sulfotransfer_3"/>
    <property type="match status" value="1"/>
</dbReference>
<evidence type="ECO:0000256" key="2">
    <source>
        <dbReference type="PIRSR" id="PIRSR637359-1"/>
    </source>
</evidence>
<feature type="compositionally biased region" description="Basic and acidic residues" evidence="4">
    <location>
        <begin position="99"/>
        <end position="111"/>
    </location>
</feature>
<feature type="binding site" evidence="3">
    <location>
        <position position="292"/>
    </location>
    <ligand>
        <name>3'-phosphoadenylyl sulfate</name>
        <dbReference type="ChEBI" id="CHEBI:58339"/>
    </ligand>
</feature>
<comment type="caution">
    <text evidence="6">The sequence shown here is derived from an EMBL/GenBank/DDBJ whole genome shotgun (WGS) entry which is preliminary data.</text>
</comment>
<evidence type="ECO:0000256" key="4">
    <source>
        <dbReference type="SAM" id="MobiDB-lite"/>
    </source>
</evidence>
<organism evidence="6 7">
    <name type="scientific">Chrysophaeum taylorii</name>
    <dbReference type="NCBI Taxonomy" id="2483200"/>
    <lineage>
        <taxon>Eukaryota</taxon>
        <taxon>Sar</taxon>
        <taxon>Stramenopiles</taxon>
        <taxon>Ochrophyta</taxon>
        <taxon>Pelagophyceae</taxon>
        <taxon>Pelagomonadales</taxon>
        <taxon>Pelagomonadaceae</taxon>
        <taxon>Chrysophaeum</taxon>
    </lineage>
</organism>
<keyword evidence="5" id="KW-0732">Signal</keyword>
<dbReference type="Gene3D" id="3.40.50.300">
    <property type="entry name" value="P-loop containing nucleotide triphosphate hydrolases"/>
    <property type="match status" value="1"/>
</dbReference>
<feature type="chain" id="PRO_5042104958" description="Sulfotransferase" evidence="5">
    <location>
        <begin position="25"/>
        <end position="490"/>
    </location>
</feature>
<accession>A0AAD7U8S0</accession>
<dbReference type="SUPFAM" id="SSF52540">
    <property type="entry name" value="P-loop containing nucleoside triphosphate hydrolases"/>
    <property type="match status" value="1"/>
</dbReference>
<feature type="binding site" evidence="3">
    <location>
        <position position="300"/>
    </location>
    <ligand>
        <name>3'-phosphoadenylyl sulfate</name>
        <dbReference type="ChEBI" id="CHEBI:58339"/>
    </ligand>
</feature>
<protein>
    <recommendedName>
        <fullName evidence="8">Sulfotransferase</fullName>
    </recommendedName>
</protein>
<dbReference type="InterPro" id="IPR037359">
    <property type="entry name" value="NST/OST"/>
</dbReference>
<evidence type="ECO:0000256" key="1">
    <source>
        <dbReference type="ARBA" id="ARBA00022679"/>
    </source>
</evidence>
<keyword evidence="7" id="KW-1185">Reference proteome</keyword>
<gene>
    <name evidence="6" type="ORF">CTAYLR_000629</name>
</gene>
<evidence type="ECO:0000256" key="5">
    <source>
        <dbReference type="SAM" id="SignalP"/>
    </source>
</evidence>
<feature type="region of interest" description="Disordered" evidence="4">
    <location>
        <begin position="30"/>
        <end position="54"/>
    </location>
</feature>
<evidence type="ECO:0008006" key="8">
    <source>
        <dbReference type="Google" id="ProtNLM"/>
    </source>
</evidence>
<evidence type="ECO:0000313" key="7">
    <source>
        <dbReference type="Proteomes" id="UP001230188"/>
    </source>
</evidence>
<dbReference type="EMBL" id="JAQMWT010000524">
    <property type="protein sequence ID" value="KAJ8600320.1"/>
    <property type="molecule type" value="Genomic_DNA"/>
</dbReference>
<dbReference type="PANTHER" id="PTHR10605:SF56">
    <property type="entry name" value="BIFUNCTIONAL HEPARAN SULFATE N-DEACETYLASE_N-SULFOTRANSFERASE"/>
    <property type="match status" value="1"/>
</dbReference>